<reference evidence="2" key="1">
    <citation type="submission" date="2020-02" db="EMBL/GenBank/DDBJ databases">
        <authorList>
            <person name="Meier V. D."/>
        </authorList>
    </citation>
    <scope>NUCLEOTIDE SEQUENCE</scope>
    <source>
        <strain evidence="2">AVDCRST_MAG87</strain>
    </source>
</reference>
<protein>
    <submittedName>
        <fullName evidence="2">Threonine dehydrogenase and related Zn-dependent dehydrogenases</fullName>
    </submittedName>
</protein>
<proteinExistence type="predicted"/>
<organism evidence="2">
    <name type="scientific">uncultured Thermomicrobiales bacterium</name>
    <dbReference type="NCBI Taxonomy" id="1645740"/>
    <lineage>
        <taxon>Bacteria</taxon>
        <taxon>Pseudomonadati</taxon>
        <taxon>Thermomicrobiota</taxon>
        <taxon>Thermomicrobia</taxon>
        <taxon>Thermomicrobiales</taxon>
        <taxon>environmental samples</taxon>
    </lineage>
</organism>
<feature type="non-terminal residue" evidence="2">
    <location>
        <position position="1"/>
    </location>
</feature>
<name>A0A6J4V7X4_9BACT</name>
<feature type="compositionally biased region" description="Basic residues" evidence="1">
    <location>
        <begin position="1"/>
        <end position="10"/>
    </location>
</feature>
<dbReference type="AlphaFoldDB" id="A0A6J4V7X4"/>
<accession>A0A6J4V7X4</accession>
<sequence length="118" mass="12211">CAPPFSKHRIVSGSRSGPSPIPGTGRFSSAWPPVASAHRSSISGRGGPIPATCRVRSGTRSAASWNGPAPALPHTISRPVIVSPPGSPVRDSASTWRSRPTIASLLERSRSTSLLASH</sequence>
<gene>
    <name evidence="2" type="ORF">AVDCRST_MAG87-2384</name>
</gene>
<feature type="compositionally biased region" description="Low complexity" evidence="1">
    <location>
        <begin position="11"/>
        <end position="26"/>
    </location>
</feature>
<feature type="non-terminal residue" evidence="2">
    <location>
        <position position="118"/>
    </location>
</feature>
<evidence type="ECO:0000256" key="1">
    <source>
        <dbReference type="SAM" id="MobiDB-lite"/>
    </source>
</evidence>
<evidence type="ECO:0000313" key="2">
    <source>
        <dbReference type="EMBL" id="CAA9570739.1"/>
    </source>
</evidence>
<dbReference type="EMBL" id="CADCWJ010000526">
    <property type="protein sequence ID" value="CAA9570739.1"/>
    <property type="molecule type" value="Genomic_DNA"/>
</dbReference>
<feature type="region of interest" description="Disordered" evidence="1">
    <location>
        <begin position="1"/>
        <end position="97"/>
    </location>
</feature>